<dbReference type="PANTHER" id="PTHR43531:SF11">
    <property type="entry name" value="METHYL-ACCEPTING CHEMOTAXIS PROTEIN 3"/>
    <property type="match status" value="1"/>
</dbReference>
<protein>
    <submittedName>
        <fullName evidence="6">Methyl-accepting chemotaxis protein</fullName>
    </submittedName>
</protein>
<dbReference type="InterPro" id="IPR004090">
    <property type="entry name" value="Chemotax_Me-accpt_rcpt"/>
</dbReference>
<sequence length="545" mass="59683">MKIIRHITAGVSAIAAATAPFFLTNSVASLIVTAAGIIVLLIMIIVSEKRAYLVKANYDSIITGRLCSGCTEKTVAKSGHIILKEHMKSCQDSREQVSSIISGSQTSSLKFAQEMKNSVYLVTSINGSVKIINERMEELSSNLVSSSSAIEDISHTIVDFSNQIDTHSSSVMQTSAAVEQMDASINNVKEITDRKRKTSMALQTQTVNNQSQMEEMNRLIEKVHSSVDSIQDIITVINNIASQTNLLSMNAAIEAAHAGEAGKGFAVVAEEIRKLAESSSTNSTLISNTLKTVIEDVGRVKDAGHEALKSYGIISNETIEIVNAFDEILNATSELNTGSHEIVSATHMLNEVTEQIKEGSKEISQSTGAIRDSVNTIVGASNESHQQIISISEIAQDINIMLMTISDTIINYEEYMEKIQEFQNWEFGTETSSVPIVKIIIQHLLWVIKARAVMDGKLKIDSNSLTDHHSCALGKWIDNIEDDEIKVRASFNDLSSIHEKLHVNVNKIITESSNLSTEEREAKYSEVLGLSTRIIDSLVEIHNQS</sequence>
<evidence type="ECO:0000256" key="2">
    <source>
        <dbReference type="ARBA" id="ARBA00029447"/>
    </source>
</evidence>
<dbReference type="Pfam" id="PF13682">
    <property type="entry name" value="CZB"/>
    <property type="match status" value="1"/>
</dbReference>
<evidence type="ECO:0000256" key="1">
    <source>
        <dbReference type="ARBA" id="ARBA00022500"/>
    </source>
</evidence>
<dbReference type="AlphaFoldDB" id="A0AAJ1IFR0"/>
<dbReference type="Gene3D" id="1.20.120.30">
    <property type="entry name" value="Aspartate receptor, ligand-binding domain"/>
    <property type="match status" value="1"/>
</dbReference>
<feature type="transmembrane region" description="Helical" evidence="4">
    <location>
        <begin position="29"/>
        <end position="46"/>
    </location>
</feature>
<dbReference type="GO" id="GO:0005886">
    <property type="term" value="C:plasma membrane"/>
    <property type="evidence" value="ECO:0007669"/>
    <property type="project" value="TreeGrafter"/>
</dbReference>
<keyword evidence="4" id="KW-0472">Membrane</keyword>
<dbReference type="PRINTS" id="PR00260">
    <property type="entry name" value="CHEMTRNSDUCR"/>
</dbReference>
<proteinExistence type="inferred from homology"/>
<gene>
    <name evidence="6" type="ORF">PQJ61_01155</name>
</gene>
<evidence type="ECO:0000313" key="7">
    <source>
        <dbReference type="Proteomes" id="UP001221217"/>
    </source>
</evidence>
<dbReference type="PROSITE" id="PS50111">
    <property type="entry name" value="CHEMOTAXIS_TRANSDUC_2"/>
    <property type="match status" value="1"/>
</dbReference>
<dbReference type="Gene3D" id="1.10.287.950">
    <property type="entry name" value="Methyl-accepting chemotaxis protein"/>
    <property type="match status" value="1"/>
</dbReference>
<evidence type="ECO:0000259" key="5">
    <source>
        <dbReference type="PROSITE" id="PS50111"/>
    </source>
</evidence>
<dbReference type="GO" id="GO:0004888">
    <property type="term" value="F:transmembrane signaling receptor activity"/>
    <property type="evidence" value="ECO:0007669"/>
    <property type="project" value="InterPro"/>
</dbReference>
<dbReference type="InterPro" id="IPR025991">
    <property type="entry name" value="Chemoreceptor_zinc-bind_dom"/>
</dbReference>
<accession>A0AAJ1IFR0</accession>
<evidence type="ECO:0000256" key="3">
    <source>
        <dbReference type="PROSITE-ProRule" id="PRU00284"/>
    </source>
</evidence>
<dbReference type="EMBL" id="JAQQAL010000006">
    <property type="protein sequence ID" value="MDC7225351.1"/>
    <property type="molecule type" value="Genomic_DNA"/>
</dbReference>
<keyword evidence="1" id="KW-0145">Chemotaxis</keyword>
<dbReference type="Pfam" id="PF00015">
    <property type="entry name" value="MCPsignal"/>
    <property type="match status" value="1"/>
</dbReference>
<keyword evidence="4" id="KW-0812">Transmembrane</keyword>
<dbReference type="SUPFAM" id="SSF58104">
    <property type="entry name" value="Methyl-accepting chemotaxis protein (MCP) signaling domain"/>
    <property type="match status" value="2"/>
</dbReference>
<dbReference type="GO" id="GO:0006935">
    <property type="term" value="P:chemotaxis"/>
    <property type="evidence" value="ECO:0007669"/>
    <property type="project" value="UniProtKB-KW"/>
</dbReference>
<dbReference type="SMART" id="SM00283">
    <property type="entry name" value="MA"/>
    <property type="match status" value="1"/>
</dbReference>
<dbReference type="GO" id="GO:0007165">
    <property type="term" value="P:signal transduction"/>
    <property type="evidence" value="ECO:0007669"/>
    <property type="project" value="UniProtKB-KW"/>
</dbReference>
<reference evidence="6 7" key="1">
    <citation type="submission" date="2022-12" db="EMBL/GenBank/DDBJ databases">
        <title>Metagenome assembled genome from gulf of manar.</title>
        <authorList>
            <person name="Kohli P."/>
            <person name="Pk S."/>
            <person name="Venkata Ramana C."/>
            <person name="Sasikala C."/>
        </authorList>
    </citation>
    <scope>NUCLEOTIDE SEQUENCE [LARGE SCALE GENOMIC DNA]</scope>
    <source>
        <strain evidence="6">JB008</strain>
    </source>
</reference>
<feature type="domain" description="Methyl-accepting transducer" evidence="5">
    <location>
        <begin position="142"/>
        <end position="364"/>
    </location>
</feature>
<name>A0AAJ1IFR0_9SPIO</name>
<dbReference type="InterPro" id="IPR051310">
    <property type="entry name" value="MCP_chemotaxis"/>
</dbReference>
<evidence type="ECO:0000313" key="6">
    <source>
        <dbReference type="EMBL" id="MDC7225351.1"/>
    </source>
</evidence>
<comment type="caution">
    <text evidence="6">The sequence shown here is derived from an EMBL/GenBank/DDBJ whole genome shotgun (WGS) entry which is preliminary data.</text>
</comment>
<keyword evidence="3" id="KW-0807">Transducer</keyword>
<dbReference type="PANTHER" id="PTHR43531">
    <property type="entry name" value="PROTEIN ICFG"/>
    <property type="match status" value="1"/>
</dbReference>
<comment type="similarity">
    <text evidence="2">Belongs to the methyl-accepting chemotaxis (MCP) protein family.</text>
</comment>
<dbReference type="InterPro" id="IPR004089">
    <property type="entry name" value="MCPsignal_dom"/>
</dbReference>
<keyword evidence="4" id="KW-1133">Transmembrane helix</keyword>
<dbReference type="Proteomes" id="UP001221217">
    <property type="component" value="Unassembled WGS sequence"/>
</dbReference>
<evidence type="ECO:0000256" key="4">
    <source>
        <dbReference type="SAM" id="Phobius"/>
    </source>
</evidence>
<organism evidence="6 7">
    <name type="scientific">Candidatus Thalassospirochaeta sargassi</name>
    <dbReference type="NCBI Taxonomy" id="3119039"/>
    <lineage>
        <taxon>Bacteria</taxon>
        <taxon>Pseudomonadati</taxon>
        <taxon>Spirochaetota</taxon>
        <taxon>Spirochaetia</taxon>
        <taxon>Spirochaetales</taxon>
        <taxon>Spirochaetaceae</taxon>
        <taxon>Candidatus Thalassospirochaeta</taxon>
    </lineage>
</organism>